<evidence type="ECO:0008006" key="10">
    <source>
        <dbReference type="Google" id="ProtNLM"/>
    </source>
</evidence>
<keyword evidence="4 5" id="KW-0472">Membrane</keyword>
<gene>
    <name evidence="8" type="ORF">MCOR_30200</name>
</gene>
<sequence>MSIDVFSVPTLCQTASADDVARLQDNLFKDYRKSIRPVENQHDAVQVNISFFIIMIHDLAWKDQFLHWNKSQYNNLTEILVSRNDVWTPDLLVENTAYGYRELGIDGMYINLDYTGLMIWEPGVVMQTICEVDIAKYPFDHQFCGIRVMSWMHTNRSLNVVVERDTVDVQNYYPNGEWDLASTSVSAFSPDDGSYNHGEILPGAEAVLRLRRRPVYYIISTILPISMLSLLNVLVFLLPTSTGEKMTLAVTVLLSFTVFMSVVNEVMPKTSNSVSILAVYLTMLLSLSGLSVASTVLVLYFHHRNRSRGNRYQDRTNEIHTSRLYRINRPENNNRQKGLSKNGMKPSTERLLDDYMDIADSSENFSLNEKDSCCKAIRKMIKRRTSSCQCHTSSSTFADRLDRGMFLVVTILTVLSTVVAMILLVYW</sequence>
<dbReference type="Gene3D" id="2.70.170.10">
    <property type="entry name" value="Neurotransmitter-gated ion-channel ligand-binding domain"/>
    <property type="match status" value="1"/>
</dbReference>
<evidence type="ECO:0000256" key="2">
    <source>
        <dbReference type="ARBA" id="ARBA00022692"/>
    </source>
</evidence>
<keyword evidence="9" id="KW-1185">Reference proteome</keyword>
<feature type="domain" description="Neurotransmitter-gated ion-channel transmembrane" evidence="7">
    <location>
        <begin position="221"/>
        <end position="343"/>
    </location>
</feature>
<keyword evidence="5" id="KW-0813">Transport</keyword>
<dbReference type="InterPro" id="IPR018000">
    <property type="entry name" value="Neurotransmitter_ion_chnl_CS"/>
</dbReference>
<dbReference type="OrthoDB" id="6127156at2759"/>
<comment type="similarity">
    <text evidence="5">Belongs to the ligand-gated ion channel (TC 1.A.9) family.</text>
</comment>
<keyword evidence="2 5" id="KW-0812">Transmembrane</keyword>
<dbReference type="CDD" id="cd19051">
    <property type="entry name" value="LGIC_TM_cation"/>
    <property type="match status" value="1"/>
</dbReference>
<feature type="transmembrane region" description="Helical" evidence="5">
    <location>
        <begin position="246"/>
        <end position="263"/>
    </location>
</feature>
<evidence type="ECO:0000256" key="5">
    <source>
        <dbReference type="RuleBase" id="RU000687"/>
    </source>
</evidence>
<feature type="transmembrane region" description="Helical" evidence="5">
    <location>
        <begin position="215"/>
        <end position="239"/>
    </location>
</feature>
<dbReference type="Gene3D" id="1.20.58.390">
    <property type="entry name" value="Neurotransmitter-gated ion-channel transmembrane domain"/>
    <property type="match status" value="1"/>
</dbReference>
<evidence type="ECO:0000259" key="7">
    <source>
        <dbReference type="Pfam" id="PF02932"/>
    </source>
</evidence>
<evidence type="ECO:0000313" key="9">
    <source>
        <dbReference type="Proteomes" id="UP000507470"/>
    </source>
</evidence>
<evidence type="ECO:0000256" key="3">
    <source>
        <dbReference type="ARBA" id="ARBA00022989"/>
    </source>
</evidence>
<dbReference type="FunFam" id="2.70.170.10:FF:000028">
    <property type="entry name" value="AcetylCholine Receptor"/>
    <property type="match status" value="1"/>
</dbReference>
<proteinExistence type="inferred from homology"/>
<dbReference type="SUPFAM" id="SSF63712">
    <property type="entry name" value="Nicotinic receptor ligand binding domain-like"/>
    <property type="match status" value="1"/>
</dbReference>
<dbReference type="GO" id="GO:0016020">
    <property type="term" value="C:membrane"/>
    <property type="evidence" value="ECO:0007669"/>
    <property type="project" value="UniProtKB-SubCell"/>
</dbReference>
<protein>
    <recommendedName>
        <fullName evidence="10">CHRNN</fullName>
    </recommendedName>
</protein>
<evidence type="ECO:0000256" key="4">
    <source>
        <dbReference type="ARBA" id="ARBA00023136"/>
    </source>
</evidence>
<dbReference type="PANTHER" id="PTHR18945">
    <property type="entry name" value="NEUROTRANSMITTER GATED ION CHANNEL"/>
    <property type="match status" value="1"/>
</dbReference>
<dbReference type="InterPro" id="IPR006201">
    <property type="entry name" value="Neur_channel"/>
</dbReference>
<dbReference type="Pfam" id="PF02932">
    <property type="entry name" value="Neur_chan_memb"/>
    <property type="match status" value="1"/>
</dbReference>
<dbReference type="InterPro" id="IPR036734">
    <property type="entry name" value="Neur_chan_lig-bd_sf"/>
</dbReference>
<dbReference type="GO" id="GO:0005230">
    <property type="term" value="F:extracellular ligand-gated monoatomic ion channel activity"/>
    <property type="evidence" value="ECO:0007669"/>
    <property type="project" value="InterPro"/>
</dbReference>
<keyword evidence="5" id="KW-0406">Ion transport</keyword>
<keyword evidence="3 5" id="KW-1133">Transmembrane helix</keyword>
<organism evidence="8 9">
    <name type="scientific">Mytilus coruscus</name>
    <name type="common">Sea mussel</name>
    <dbReference type="NCBI Taxonomy" id="42192"/>
    <lineage>
        <taxon>Eukaryota</taxon>
        <taxon>Metazoa</taxon>
        <taxon>Spiralia</taxon>
        <taxon>Lophotrochozoa</taxon>
        <taxon>Mollusca</taxon>
        <taxon>Bivalvia</taxon>
        <taxon>Autobranchia</taxon>
        <taxon>Pteriomorphia</taxon>
        <taxon>Mytilida</taxon>
        <taxon>Mytiloidea</taxon>
        <taxon>Mytilidae</taxon>
        <taxon>Mytilinae</taxon>
        <taxon>Mytilus</taxon>
    </lineage>
</organism>
<dbReference type="Pfam" id="PF02931">
    <property type="entry name" value="Neur_chan_LBD"/>
    <property type="match status" value="1"/>
</dbReference>
<dbReference type="InterPro" id="IPR038050">
    <property type="entry name" value="Neuro_actylchol_rec"/>
</dbReference>
<evidence type="ECO:0000259" key="6">
    <source>
        <dbReference type="Pfam" id="PF02931"/>
    </source>
</evidence>
<keyword evidence="5" id="KW-0407">Ion channel</keyword>
<dbReference type="InterPro" id="IPR006202">
    <property type="entry name" value="Neur_chan_lig-bd"/>
</dbReference>
<dbReference type="SUPFAM" id="SSF90112">
    <property type="entry name" value="Neurotransmitter-gated ion-channel transmembrane pore"/>
    <property type="match status" value="1"/>
</dbReference>
<comment type="subcellular location">
    <subcellularLocation>
        <location evidence="1">Membrane</location>
        <topology evidence="1">Multi-pass membrane protein</topology>
    </subcellularLocation>
</comment>
<dbReference type="PROSITE" id="PS00236">
    <property type="entry name" value="NEUROTR_ION_CHANNEL"/>
    <property type="match status" value="1"/>
</dbReference>
<feature type="transmembrane region" description="Helical" evidence="5">
    <location>
        <begin position="275"/>
        <end position="301"/>
    </location>
</feature>
<accession>A0A6J8CKE9</accession>
<dbReference type="AlphaFoldDB" id="A0A6J8CKE9"/>
<dbReference type="EMBL" id="CACVKT020005542">
    <property type="protein sequence ID" value="CAC5395534.1"/>
    <property type="molecule type" value="Genomic_DNA"/>
</dbReference>
<dbReference type="CDD" id="cd18989">
    <property type="entry name" value="LGIC_ECD_cation"/>
    <property type="match status" value="1"/>
</dbReference>
<evidence type="ECO:0000256" key="1">
    <source>
        <dbReference type="ARBA" id="ARBA00004141"/>
    </source>
</evidence>
<dbReference type="InterPro" id="IPR036719">
    <property type="entry name" value="Neuro-gated_channel_TM_sf"/>
</dbReference>
<evidence type="ECO:0000313" key="8">
    <source>
        <dbReference type="EMBL" id="CAC5395534.1"/>
    </source>
</evidence>
<feature type="transmembrane region" description="Helical" evidence="5">
    <location>
        <begin position="405"/>
        <end position="426"/>
    </location>
</feature>
<dbReference type="PRINTS" id="PR00252">
    <property type="entry name" value="NRIONCHANNEL"/>
</dbReference>
<reference evidence="8 9" key="1">
    <citation type="submission" date="2020-06" db="EMBL/GenBank/DDBJ databases">
        <authorList>
            <person name="Li R."/>
            <person name="Bekaert M."/>
        </authorList>
    </citation>
    <scope>NUCLEOTIDE SEQUENCE [LARGE SCALE GENOMIC DNA]</scope>
    <source>
        <strain evidence="9">wild</strain>
    </source>
</reference>
<dbReference type="InterPro" id="IPR006029">
    <property type="entry name" value="Neurotrans-gated_channel_TM"/>
</dbReference>
<dbReference type="GO" id="GO:0004888">
    <property type="term" value="F:transmembrane signaling receptor activity"/>
    <property type="evidence" value="ECO:0007669"/>
    <property type="project" value="InterPro"/>
</dbReference>
<dbReference type="Proteomes" id="UP000507470">
    <property type="component" value="Unassembled WGS sequence"/>
</dbReference>
<name>A0A6J8CKE9_MYTCO</name>
<feature type="domain" description="Neurotransmitter-gated ion-channel ligand-binding" evidence="6">
    <location>
        <begin position="56"/>
        <end position="214"/>
    </location>
</feature>